<dbReference type="Proteomes" id="UP000325785">
    <property type="component" value="Chromosome"/>
</dbReference>
<keyword evidence="1" id="KW-0732">Signal</keyword>
<dbReference type="Pfam" id="PF01471">
    <property type="entry name" value="PG_binding_1"/>
    <property type="match status" value="1"/>
</dbReference>
<gene>
    <name evidence="4" type="ORF">RIdsm_00135</name>
    <name evidence="3" type="ORF">XM52_16070</name>
</gene>
<dbReference type="InterPro" id="IPR036366">
    <property type="entry name" value="PGBDSf"/>
</dbReference>
<accession>A0A0T5P746</accession>
<evidence type="ECO:0000313" key="4">
    <source>
        <dbReference type="EMBL" id="QEW24358.1"/>
    </source>
</evidence>
<dbReference type="InterPro" id="IPR036365">
    <property type="entry name" value="PGBD-like_sf"/>
</dbReference>
<dbReference type="OrthoDB" id="3647650at2"/>
<keyword evidence="5" id="KW-1185">Reference proteome</keyword>
<proteinExistence type="predicted"/>
<reference evidence="4 6" key="2">
    <citation type="submission" date="2018-08" db="EMBL/GenBank/DDBJ databases">
        <title>Genetic Globetrotter - A new plasmid hitch-hiking vast phylogenetic and geographic distances.</title>
        <authorList>
            <person name="Vollmers J."/>
            <person name="Petersen J."/>
        </authorList>
    </citation>
    <scope>NUCLEOTIDE SEQUENCE [LARGE SCALE GENOMIC DNA]</scope>
    <source>
        <strain evidence="4 6">DSM 26383</strain>
    </source>
</reference>
<feature type="domain" description="Peptidoglycan binding-like" evidence="2">
    <location>
        <begin position="292"/>
        <end position="343"/>
    </location>
</feature>
<evidence type="ECO:0000313" key="3">
    <source>
        <dbReference type="EMBL" id="KRS16750.1"/>
    </source>
</evidence>
<dbReference type="SUPFAM" id="SSF53474">
    <property type="entry name" value="alpha/beta-Hydrolases"/>
    <property type="match status" value="1"/>
</dbReference>
<dbReference type="Proteomes" id="UP000051401">
    <property type="component" value="Unassembled WGS sequence"/>
</dbReference>
<evidence type="ECO:0000313" key="5">
    <source>
        <dbReference type="Proteomes" id="UP000051401"/>
    </source>
</evidence>
<feature type="signal peptide" evidence="1">
    <location>
        <begin position="1"/>
        <end position="21"/>
    </location>
</feature>
<dbReference type="STRING" id="540747.SAMN04488031_10266"/>
<dbReference type="RefSeq" id="WP_057817334.1">
    <property type="nucleotide sequence ID" value="NZ_CP031598.1"/>
</dbReference>
<dbReference type="AlphaFoldDB" id="A0A0T5P746"/>
<evidence type="ECO:0000256" key="1">
    <source>
        <dbReference type="SAM" id="SignalP"/>
    </source>
</evidence>
<protein>
    <submittedName>
        <fullName evidence="4">His-Xaa-Ser repeat protein HxsA</fullName>
    </submittedName>
</protein>
<sequence>MKVFFGASLVAALGLATLVAAQTEGLNNSSKRFTDPAQVGIDDMDDPAQIRRTWDAAIVMVPDGPGRSKQTSLADLDAAYGEGQRRFPTAIYMHGCAGLWSGSLLRMKFLADNGFLVIGPASMARTVYARSCDAATHESGMFRPTLSMRQLDAGYAIETAKGLPFVDADNMLLIGLSEGGVIAATFKPLSDSQRVAARVVEGWTCKAGWYEYAGLNAPEDEPVLSLVGAKDPWYRNEWNVGHCGEFMDGRTDSKSVVYESGQLAARHELLEFRAVQEETMAFLRQHIDLPLSVRQVQQLLTDLGYDPGPVDGAWGAKTLAALNALRAAHGLPEVGALDESSLELLAQLRKG</sequence>
<dbReference type="Gene3D" id="3.40.50.1820">
    <property type="entry name" value="alpha/beta hydrolase"/>
    <property type="match status" value="1"/>
</dbReference>
<dbReference type="PATRIC" id="fig|540747.5.peg.934"/>
<name>A0A0T5P746_9RHOB</name>
<dbReference type="Gene3D" id="1.10.101.10">
    <property type="entry name" value="PGBD-like superfamily/PGBD"/>
    <property type="match status" value="1"/>
</dbReference>
<dbReference type="EMBL" id="LAXI01000011">
    <property type="protein sequence ID" value="KRS16750.1"/>
    <property type="molecule type" value="Genomic_DNA"/>
</dbReference>
<evidence type="ECO:0000313" key="6">
    <source>
        <dbReference type="Proteomes" id="UP000325785"/>
    </source>
</evidence>
<dbReference type="KEGG" id="rid:RIdsm_00135"/>
<dbReference type="InterPro" id="IPR029058">
    <property type="entry name" value="AB_hydrolase_fold"/>
</dbReference>
<reference evidence="3 5" key="1">
    <citation type="submission" date="2015-04" db="EMBL/GenBank/DDBJ databases">
        <title>The draft genome sequence of Roseovarius indicus B108T.</title>
        <authorList>
            <person name="Li G."/>
            <person name="Lai Q."/>
            <person name="Shao Z."/>
            <person name="Yan P."/>
        </authorList>
    </citation>
    <scope>NUCLEOTIDE SEQUENCE [LARGE SCALE GENOMIC DNA]</scope>
    <source>
        <strain evidence="3 5">B108</strain>
    </source>
</reference>
<evidence type="ECO:0000259" key="2">
    <source>
        <dbReference type="Pfam" id="PF01471"/>
    </source>
</evidence>
<dbReference type="InterPro" id="IPR002477">
    <property type="entry name" value="Peptidoglycan-bd-like"/>
</dbReference>
<dbReference type="SUPFAM" id="SSF47090">
    <property type="entry name" value="PGBD-like"/>
    <property type="match status" value="1"/>
</dbReference>
<organism evidence="3 5">
    <name type="scientific">Roseovarius indicus</name>
    <dbReference type="NCBI Taxonomy" id="540747"/>
    <lineage>
        <taxon>Bacteria</taxon>
        <taxon>Pseudomonadati</taxon>
        <taxon>Pseudomonadota</taxon>
        <taxon>Alphaproteobacteria</taxon>
        <taxon>Rhodobacterales</taxon>
        <taxon>Roseobacteraceae</taxon>
        <taxon>Roseovarius</taxon>
    </lineage>
</organism>
<dbReference type="EMBL" id="CP031598">
    <property type="protein sequence ID" value="QEW24358.1"/>
    <property type="molecule type" value="Genomic_DNA"/>
</dbReference>
<feature type="chain" id="PRO_5010437416" evidence="1">
    <location>
        <begin position="22"/>
        <end position="351"/>
    </location>
</feature>